<sequence>MKFKRIPNLCGKEFGFLKKRSVLSPFIFFLLFLEASFVLINEQDCLKIEYVMILIIEVVIEGIAKDAFELMMPLCGLCPETPNFLPLVEGDDQKNCLSVYLFYCFIQHQGCNRRIRMFFSLNLYKPYFTSLFLWLPKIGGIYKKIEQDFPELNLFLSIKTVGGYAITTDIIGSLASKRHSGAHTKYRSKLLEKRQCAVPAKKGVTPGREELQPELPQCWLLATDIQTLMVHRIEKSPLGIIFLTQVYQSFNPQGACAQVTTRKNALKKYLGGLTGRENLFVYLTDEYSFIYSGIVYRLKHKCTFSDFITPQLERVNSFSISMLESCSHPLTRREIQFLHWILPSETEREHLGYKLSRLHGRFSPTRMRADFKNWISDKENAQEIQNSLPKYDNSVIDFINLVEVYTLIKGWWLFSGLMFHCGSIPEEDEKMENQCYFEKIIIKFELNINKQFK</sequence>
<organism evidence="2 3">
    <name type="scientific">Puccinia sorghi</name>
    <dbReference type="NCBI Taxonomy" id="27349"/>
    <lineage>
        <taxon>Eukaryota</taxon>
        <taxon>Fungi</taxon>
        <taxon>Dikarya</taxon>
        <taxon>Basidiomycota</taxon>
        <taxon>Pucciniomycotina</taxon>
        <taxon>Pucciniomycetes</taxon>
        <taxon>Pucciniales</taxon>
        <taxon>Pucciniaceae</taxon>
        <taxon>Puccinia</taxon>
    </lineage>
</organism>
<name>A0A0L6V9I2_9BASI</name>
<accession>A0A0L6V9I2</accession>
<dbReference type="AlphaFoldDB" id="A0A0L6V9I2"/>
<evidence type="ECO:0000256" key="1">
    <source>
        <dbReference type="SAM" id="Phobius"/>
    </source>
</evidence>
<dbReference type="Proteomes" id="UP000037035">
    <property type="component" value="Unassembled WGS sequence"/>
</dbReference>
<feature type="transmembrane region" description="Helical" evidence="1">
    <location>
        <begin position="21"/>
        <end position="40"/>
    </location>
</feature>
<comment type="caution">
    <text evidence="2">The sequence shown here is derived from an EMBL/GenBank/DDBJ whole genome shotgun (WGS) entry which is preliminary data.</text>
</comment>
<keyword evidence="1" id="KW-0472">Membrane</keyword>
<gene>
    <name evidence="2" type="ORF">VP01_2167g2</name>
</gene>
<evidence type="ECO:0000313" key="3">
    <source>
        <dbReference type="Proteomes" id="UP000037035"/>
    </source>
</evidence>
<keyword evidence="3" id="KW-1185">Reference proteome</keyword>
<keyword evidence="1" id="KW-0812">Transmembrane</keyword>
<evidence type="ECO:0000313" key="2">
    <source>
        <dbReference type="EMBL" id="KNZ57413.1"/>
    </source>
</evidence>
<dbReference type="VEuPathDB" id="FungiDB:VP01_2167g2"/>
<reference evidence="2 3" key="1">
    <citation type="submission" date="2015-08" db="EMBL/GenBank/DDBJ databases">
        <title>Next Generation Sequencing and Analysis of the Genome of Puccinia sorghi L Schw, the Causal Agent of Maize Common Rust.</title>
        <authorList>
            <person name="Rochi L."/>
            <person name="Burguener G."/>
            <person name="Darino M."/>
            <person name="Turjanski A."/>
            <person name="Kreff E."/>
            <person name="Dieguez M.J."/>
            <person name="Sacco F."/>
        </authorList>
    </citation>
    <scope>NUCLEOTIDE SEQUENCE [LARGE SCALE GENOMIC DNA]</scope>
    <source>
        <strain evidence="2 3">RO10H11247</strain>
    </source>
</reference>
<keyword evidence="1" id="KW-1133">Transmembrane helix</keyword>
<proteinExistence type="predicted"/>
<protein>
    <submittedName>
        <fullName evidence="2">Uncharacterized protein</fullName>
    </submittedName>
</protein>
<dbReference type="EMBL" id="LAVV01007022">
    <property type="protein sequence ID" value="KNZ57413.1"/>
    <property type="molecule type" value="Genomic_DNA"/>
</dbReference>